<dbReference type="STRING" id="290054.SAMN02745114_01141"/>
<evidence type="ECO:0000256" key="2">
    <source>
        <dbReference type="ARBA" id="ARBA00022448"/>
    </source>
</evidence>
<feature type="domain" description="Ferritin-like diiron" evidence="7">
    <location>
        <begin position="3"/>
        <end position="135"/>
    </location>
</feature>
<dbReference type="SUPFAM" id="SSF47240">
    <property type="entry name" value="Ferritin-like"/>
    <property type="match status" value="1"/>
</dbReference>
<dbReference type="InterPro" id="IPR012347">
    <property type="entry name" value="Ferritin-like"/>
</dbReference>
<dbReference type="Gene3D" id="1.20.1260.10">
    <property type="match status" value="1"/>
</dbReference>
<dbReference type="GO" id="GO:0016491">
    <property type="term" value="F:oxidoreductase activity"/>
    <property type="evidence" value="ECO:0007669"/>
    <property type="project" value="InterPro"/>
</dbReference>
<dbReference type="PROSITE" id="PS50903">
    <property type="entry name" value="RUBREDOXIN_LIKE"/>
    <property type="match status" value="1"/>
</dbReference>
<dbReference type="CDD" id="cd01041">
    <property type="entry name" value="Rubrerythrin"/>
    <property type="match status" value="1"/>
</dbReference>
<dbReference type="GO" id="GO:0005506">
    <property type="term" value="F:iron ion binding"/>
    <property type="evidence" value="ECO:0007669"/>
    <property type="project" value="InterPro"/>
</dbReference>
<dbReference type="InterPro" id="IPR009040">
    <property type="entry name" value="Ferritin-like_diiron"/>
</dbReference>
<dbReference type="Pfam" id="PF02915">
    <property type="entry name" value="Rubrerythrin"/>
    <property type="match status" value="1"/>
</dbReference>
<keyword evidence="2" id="KW-0813">Transport</keyword>
<gene>
    <name evidence="8" type="ORF">SAMN02745114_01141</name>
</gene>
<evidence type="ECO:0000256" key="1">
    <source>
        <dbReference type="ARBA" id="ARBA00001965"/>
    </source>
</evidence>
<keyword evidence="3" id="KW-0479">Metal-binding</keyword>
<dbReference type="SUPFAM" id="SSF57802">
    <property type="entry name" value="Rubredoxin-like"/>
    <property type="match status" value="1"/>
</dbReference>
<reference evidence="8 9" key="1">
    <citation type="submission" date="2017-02" db="EMBL/GenBank/DDBJ databases">
        <authorList>
            <person name="Peterson S.W."/>
        </authorList>
    </citation>
    <scope>NUCLEOTIDE SEQUENCE [LARGE SCALE GENOMIC DNA]</scope>
    <source>
        <strain evidence="8 9">ATCC 51222</strain>
    </source>
</reference>
<sequence>MHSIKGTKTEANLIAAFNGETQANTKYTLFATKARNDGYNEIANIFEQTAKNELAHARLWYKYLHSDEMPDTQTNLTEAVDGENFEWVNMYPEFSKTAAEEGFTEIAKLFDLVAKVESQHESKFRQLLTDVKNQKVFTKDGEAIWICMNCGHIVVGKSAPEVCPLCKVPKAYFKEYKNS</sequence>
<evidence type="ECO:0000259" key="6">
    <source>
        <dbReference type="PROSITE" id="PS50903"/>
    </source>
</evidence>
<dbReference type="AlphaFoldDB" id="A0A1T4M6C3"/>
<evidence type="ECO:0000313" key="9">
    <source>
        <dbReference type="Proteomes" id="UP000190657"/>
    </source>
</evidence>
<keyword evidence="5" id="KW-0408">Iron</keyword>
<protein>
    <submittedName>
        <fullName evidence="8">Rubrerythrin</fullName>
    </submittedName>
</protein>
<evidence type="ECO:0000256" key="5">
    <source>
        <dbReference type="ARBA" id="ARBA00023004"/>
    </source>
</evidence>
<dbReference type="Pfam" id="PF21349">
    <property type="entry name" value="RUBY_RBDX"/>
    <property type="match status" value="1"/>
</dbReference>
<evidence type="ECO:0000256" key="3">
    <source>
        <dbReference type="ARBA" id="ARBA00022723"/>
    </source>
</evidence>
<evidence type="ECO:0000313" key="8">
    <source>
        <dbReference type="EMBL" id="SJZ62406.1"/>
    </source>
</evidence>
<dbReference type="Proteomes" id="UP000190657">
    <property type="component" value="Unassembled WGS sequence"/>
</dbReference>
<dbReference type="PANTHER" id="PTHR43865">
    <property type="entry name" value="RUBRERYTHRIN-RELATED"/>
    <property type="match status" value="1"/>
</dbReference>
<dbReference type="InterPro" id="IPR052364">
    <property type="entry name" value="Rubrerythrin"/>
</dbReference>
<keyword evidence="9" id="KW-1185">Reference proteome</keyword>
<dbReference type="OrthoDB" id="9799749at2"/>
<dbReference type="InterPro" id="IPR003251">
    <property type="entry name" value="Rr_diiron-bd_dom"/>
</dbReference>
<dbReference type="PANTHER" id="PTHR43865:SF1">
    <property type="entry name" value="RUBRERYTHRIN-RELATED"/>
    <property type="match status" value="1"/>
</dbReference>
<dbReference type="Gene3D" id="2.20.28.10">
    <property type="match status" value="1"/>
</dbReference>
<comment type="cofactor">
    <cofactor evidence="1">
        <name>Fe(3+)</name>
        <dbReference type="ChEBI" id="CHEBI:29034"/>
    </cofactor>
</comment>
<dbReference type="RefSeq" id="WP_078768617.1">
    <property type="nucleotide sequence ID" value="NZ_FUWW01000011.1"/>
</dbReference>
<accession>A0A1T4M6C3</accession>
<feature type="domain" description="Rubredoxin-like" evidence="6">
    <location>
        <begin position="142"/>
        <end position="176"/>
    </location>
</feature>
<dbReference type="InterPro" id="IPR024934">
    <property type="entry name" value="Rubredoxin-like_dom"/>
</dbReference>
<evidence type="ECO:0000259" key="7">
    <source>
        <dbReference type="PROSITE" id="PS50905"/>
    </source>
</evidence>
<dbReference type="InterPro" id="IPR009078">
    <property type="entry name" value="Ferritin-like_SF"/>
</dbReference>
<dbReference type="EMBL" id="FUWW01000011">
    <property type="protein sequence ID" value="SJZ62406.1"/>
    <property type="molecule type" value="Genomic_DNA"/>
</dbReference>
<dbReference type="InterPro" id="IPR048574">
    <property type="entry name" value="RUBY_RBDX"/>
</dbReference>
<evidence type="ECO:0000256" key="4">
    <source>
        <dbReference type="ARBA" id="ARBA00022982"/>
    </source>
</evidence>
<keyword evidence="4" id="KW-0249">Electron transport</keyword>
<organism evidence="8 9">
    <name type="scientific">Eubacterium coprostanoligenes</name>
    <dbReference type="NCBI Taxonomy" id="290054"/>
    <lineage>
        <taxon>Bacteria</taxon>
        <taxon>Bacillati</taxon>
        <taxon>Bacillota</taxon>
        <taxon>Clostridia</taxon>
        <taxon>Eubacteriales</taxon>
        <taxon>Eubacteriaceae</taxon>
        <taxon>Eubacterium</taxon>
    </lineage>
</organism>
<dbReference type="PROSITE" id="PS50905">
    <property type="entry name" value="FERRITIN_LIKE"/>
    <property type="match status" value="1"/>
</dbReference>
<dbReference type="CDD" id="cd00729">
    <property type="entry name" value="rubredoxin_SM"/>
    <property type="match status" value="1"/>
</dbReference>
<dbReference type="NCBIfam" id="NF045767">
    <property type="entry name" value="RuberyRbr"/>
    <property type="match status" value="1"/>
</dbReference>
<proteinExistence type="predicted"/>
<name>A0A1T4M6C3_9FIRM</name>